<gene>
    <name evidence="11" type="ORF">CAPTEDRAFT_178034</name>
</gene>
<accession>R7TG82</accession>
<dbReference type="PANTHER" id="PTHR11557">
    <property type="entry name" value="PORPHOBILINOGEN DEAMINASE"/>
    <property type="match status" value="1"/>
</dbReference>
<proteinExistence type="inferred from homology"/>
<evidence type="ECO:0000313" key="11">
    <source>
        <dbReference type="EMBL" id="ELT90056.1"/>
    </source>
</evidence>
<dbReference type="GO" id="GO:0004418">
    <property type="term" value="F:hydroxymethylbilane synthase activity"/>
    <property type="evidence" value="ECO:0007669"/>
    <property type="project" value="UniProtKB-EC"/>
</dbReference>
<dbReference type="EnsemblMetazoa" id="CapteT178034">
    <property type="protein sequence ID" value="CapteP178034"/>
    <property type="gene ID" value="CapteG178034"/>
</dbReference>
<dbReference type="STRING" id="283909.R7TG82"/>
<dbReference type="Gene3D" id="3.30.160.40">
    <property type="entry name" value="Porphobilinogen deaminase, C-terminal domain"/>
    <property type="match status" value="1"/>
</dbReference>
<keyword evidence="6" id="KW-0808">Transferase</keyword>
<keyword evidence="7" id="KW-0627">Porphyrin biosynthesis</keyword>
<dbReference type="PROSITE" id="PS00533">
    <property type="entry name" value="PORPHOBILINOGEN_DEAM"/>
    <property type="match status" value="1"/>
</dbReference>
<evidence type="ECO:0000259" key="9">
    <source>
        <dbReference type="Pfam" id="PF01379"/>
    </source>
</evidence>
<dbReference type="EMBL" id="AMQN01003174">
    <property type="status" value="NOT_ANNOTATED_CDS"/>
    <property type="molecule type" value="Genomic_DNA"/>
</dbReference>
<dbReference type="GO" id="GO:0006782">
    <property type="term" value="P:protoporphyrinogen IX biosynthetic process"/>
    <property type="evidence" value="ECO:0007669"/>
    <property type="project" value="UniProtKB-UniPathway"/>
</dbReference>
<evidence type="ECO:0000259" key="10">
    <source>
        <dbReference type="Pfam" id="PF03900"/>
    </source>
</evidence>
<dbReference type="Gene3D" id="3.40.190.10">
    <property type="entry name" value="Periplasmic binding protein-like II"/>
    <property type="match status" value="2"/>
</dbReference>
<reference evidence="12" key="3">
    <citation type="submission" date="2015-06" db="UniProtKB">
        <authorList>
            <consortium name="EnsemblMetazoa"/>
        </authorList>
    </citation>
    <scope>IDENTIFICATION</scope>
</reference>
<evidence type="ECO:0000256" key="8">
    <source>
        <dbReference type="ARBA" id="ARBA00033064"/>
    </source>
</evidence>
<dbReference type="EMBL" id="KB311062">
    <property type="protein sequence ID" value="ELT90056.1"/>
    <property type="molecule type" value="Genomic_DNA"/>
</dbReference>
<evidence type="ECO:0000256" key="5">
    <source>
        <dbReference type="ARBA" id="ARBA00012655"/>
    </source>
</evidence>
<dbReference type="EC" id="2.5.1.61" evidence="5"/>
<dbReference type="HAMAP" id="MF_00260">
    <property type="entry name" value="Porphobil_deam"/>
    <property type="match status" value="1"/>
</dbReference>
<evidence type="ECO:0000256" key="3">
    <source>
        <dbReference type="ARBA" id="ARBA00004735"/>
    </source>
</evidence>
<dbReference type="NCBIfam" id="TIGR00212">
    <property type="entry name" value="hemC"/>
    <property type="match status" value="1"/>
</dbReference>
<feature type="domain" description="Porphobilinogen deaminase C-terminal" evidence="10">
    <location>
        <begin position="228"/>
        <end position="278"/>
    </location>
</feature>
<dbReference type="HOGENOM" id="CLU_019704_0_1_1"/>
<dbReference type="InterPro" id="IPR036803">
    <property type="entry name" value="Porphobilinogen_deaminase_C_sf"/>
</dbReference>
<dbReference type="FunFam" id="3.40.190.10:FF:000004">
    <property type="entry name" value="Porphobilinogen deaminase"/>
    <property type="match status" value="1"/>
</dbReference>
<dbReference type="CDD" id="cd13645">
    <property type="entry name" value="PBP2_HuPBGD_like"/>
    <property type="match status" value="1"/>
</dbReference>
<dbReference type="Pfam" id="PF01379">
    <property type="entry name" value="Porphobil_deam"/>
    <property type="match status" value="1"/>
</dbReference>
<dbReference type="InterPro" id="IPR022419">
    <property type="entry name" value="Porphobilin_deaminase_cofac_BS"/>
</dbReference>
<dbReference type="FunFam" id="3.40.190.10:FF:000005">
    <property type="entry name" value="Porphobilinogen deaminase"/>
    <property type="match status" value="1"/>
</dbReference>
<dbReference type="Pfam" id="PF03900">
    <property type="entry name" value="Porphobil_deamC"/>
    <property type="match status" value="1"/>
</dbReference>
<feature type="domain" description="Porphobilinogen deaminase N-terminal" evidence="9">
    <location>
        <begin position="4"/>
        <end position="214"/>
    </location>
</feature>
<dbReference type="PRINTS" id="PR00151">
    <property type="entry name" value="PORPHBDMNASE"/>
</dbReference>
<dbReference type="UniPathway" id="UPA00251">
    <property type="reaction ID" value="UER00319"/>
</dbReference>
<dbReference type="InterPro" id="IPR022417">
    <property type="entry name" value="Porphobilin_deaminase_N"/>
</dbReference>
<comment type="similarity">
    <text evidence="4">Belongs to the HMBS family.</text>
</comment>
<reference evidence="13" key="1">
    <citation type="submission" date="2012-12" db="EMBL/GenBank/DDBJ databases">
        <authorList>
            <person name="Hellsten U."/>
            <person name="Grimwood J."/>
            <person name="Chapman J.A."/>
            <person name="Shapiro H."/>
            <person name="Aerts A."/>
            <person name="Otillar R.P."/>
            <person name="Terry A.Y."/>
            <person name="Boore J.L."/>
            <person name="Simakov O."/>
            <person name="Marletaz F."/>
            <person name="Cho S.-J."/>
            <person name="Edsinger-Gonzales E."/>
            <person name="Havlak P."/>
            <person name="Kuo D.-H."/>
            <person name="Larsson T."/>
            <person name="Lv J."/>
            <person name="Arendt D."/>
            <person name="Savage R."/>
            <person name="Osoegawa K."/>
            <person name="de Jong P."/>
            <person name="Lindberg D.R."/>
            <person name="Seaver E.C."/>
            <person name="Weisblat D.A."/>
            <person name="Putnam N.H."/>
            <person name="Grigoriev I.V."/>
            <person name="Rokhsar D.S."/>
        </authorList>
    </citation>
    <scope>NUCLEOTIDE SEQUENCE</scope>
    <source>
        <strain evidence="13">I ESC-2004</strain>
    </source>
</reference>
<dbReference type="OrthoDB" id="564646at2759"/>
<keyword evidence="13" id="KW-1185">Reference proteome</keyword>
<dbReference type="OMA" id="NAHEWAG"/>
<organism evidence="11">
    <name type="scientific">Capitella teleta</name>
    <name type="common">Polychaete worm</name>
    <dbReference type="NCBI Taxonomy" id="283909"/>
    <lineage>
        <taxon>Eukaryota</taxon>
        <taxon>Metazoa</taxon>
        <taxon>Spiralia</taxon>
        <taxon>Lophotrochozoa</taxon>
        <taxon>Annelida</taxon>
        <taxon>Polychaeta</taxon>
        <taxon>Sedentaria</taxon>
        <taxon>Scolecida</taxon>
        <taxon>Capitellidae</taxon>
        <taxon>Capitella</taxon>
    </lineage>
</organism>
<evidence type="ECO:0000256" key="1">
    <source>
        <dbReference type="ARBA" id="ARBA00001916"/>
    </source>
</evidence>
<name>R7TG82_CAPTE</name>
<dbReference type="GO" id="GO:0005737">
    <property type="term" value="C:cytoplasm"/>
    <property type="evidence" value="ECO:0007669"/>
    <property type="project" value="TreeGrafter"/>
</dbReference>
<dbReference type="SUPFAM" id="SSF54782">
    <property type="entry name" value="Porphobilinogen deaminase (hydroxymethylbilane synthase), C-terminal domain"/>
    <property type="match status" value="1"/>
</dbReference>
<sequence length="361" mass="39234">MPVIRVGSRKSPLALVQTHFVCDSLKECFPELSFEVIAMTTTGDEILDVALSKLGEKNLFTRELEQSLLNYDVDFVVHSLKDLPTQLPDNLVIGAVCRRDDPRDAVVMRSDLTFTSLAELPAGSVVGTSSLRRGAQLARKYPELTIKDVRGNLQTRFRKLDEDKGFDCLVLAAAGLERMKWTDRISELLPPTDCMYAVAQGAMAVECRHDDERTIALLSAMHDRDTVLRVIAERALLRQLEGGCSVPVAVHTEVSNIALSITAGVFSIGGAQGIIDNMATSLDSQASNHATGLPPVHAGVVAMKIPESDLLAAEKLGVDLATKMLAEGAREVLVETKAKMAAEVHAEQARRKAKKQQQQPA</sequence>
<dbReference type="PANTHER" id="PTHR11557:SF0">
    <property type="entry name" value="PORPHOBILINOGEN DEAMINASE"/>
    <property type="match status" value="1"/>
</dbReference>
<reference evidence="11 13" key="2">
    <citation type="journal article" date="2013" name="Nature">
        <title>Insights into bilaterian evolution from three spiralian genomes.</title>
        <authorList>
            <person name="Simakov O."/>
            <person name="Marletaz F."/>
            <person name="Cho S.J."/>
            <person name="Edsinger-Gonzales E."/>
            <person name="Havlak P."/>
            <person name="Hellsten U."/>
            <person name="Kuo D.H."/>
            <person name="Larsson T."/>
            <person name="Lv J."/>
            <person name="Arendt D."/>
            <person name="Savage R."/>
            <person name="Osoegawa K."/>
            <person name="de Jong P."/>
            <person name="Grimwood J."/>
            <person name="Chapman J.A."/>
            <person name="Shapiro H."/>
            <person name="Aerts A."/>
            <person name="Otillar R.P."/>
            <person name="Terry A.Y."/>
            <person name="Boore J.L."/>
            <person name="Grigoriev I.V."/>
            <person name="Lindberg D.R."/>
            <person name="Seaver E.C."/>
            <person name="Weisblat D.A."/>
            <person name="Putnam N.H."/>
            <person name="Rokhsar D.S."/>
        </authorList>
    </citation>
    <scope>NUCLEOTIDE SEQUENCE</scope>
    <source>
        <strain evidence="11 13">I ESC-2004</strain>
    </source>
</reference>
<dbReference type="PIRSF" id="PIRSF001438">
    <property type="entry name" value="4pyrrol_synth_OHMeBilane_synth"/>
    <property type="match status" value="1"/>
</dbReference>
<evidence type="ECO:0000256" key="7">
    <source>
        <dbReference type="ARBA" id="ARBA00023244"/>
    </source>
</evidence>
<dbReference type="AlphaFoldDB" id="R7TG82"/>
<evidence type="ECO:0000256" key="6">
    <source>
        <dbReference type="ARBA" id="ARBA00022679"/>
    </source>
</evidence>
<dbReference type="InterPro" id="IPR022418">
    <property type="entry name" value="Porphobilinogen_deaminase_C"/>
</dbReference>
<dbReference type="SUPFAM" id="SSF53850">
    <property type="entry name" value="Periplasmic binding protein-like II"/>
    <property type="match status" value="1"/>
</dbReference>
<comment type="pathway">
    <text evidence="3">Porphyrin-containing compound metabolism; protoporphyrin-IX biosynthesis; coproporphyrinogen-III from 5-aminolevulinate: step 2/4.</text>
</comment>
<comment type="cofactor">
    <cofactor evidence="1">
        <name>dipyrromethane</name>
        <dbReference type="ChEBI" id="CHEBI:60342"/>
    </cofactor>
</comment>
<comment type="function">
    <text evidence="2">Tetrapolymerization of the monopyrrole PBG into the hydroxymethylbilane pre-uroporphyrinogen in several discrete steps.</text>
</comment>
<evidence type="ECO:0000256" key="2">
    <source>
        <dbReference type="ARBA" id="ARBA00002869"/>
    </source>
</evidence>
<dbReference type="InterPro" id="IPR000860">
    <property type="entry name" value="HemC"/>
</dbReference>
<evidence type="ECO:0000313" key="13">
    <source>
        <dbReference type="Proteomes" id="UP000014760"/>
    </source>
</evidence>
<evidence type="ECO:0000313" key="12">
    <source>
        <dbReference type="EnsemblMetazoa" id="CapteP178034"/>
    </source>
</evidence>
<protein>
    <recommendedName>
        <fullName evidence="5">hydroxymethylbilane synthase</fullName>
        <ecNumber evidence="5">2.5.1.61</ecNumber>
    </recommendedName>
    <alternativeName>
        <fullName evidence="8">Hydroxymethylbilane synthase</fullName>
    </alternativeName>
</protein>
<dbReference type="Proteomes" id="UP000014760">
    <property type="component" value="Unassembled WGS sequence"/>
</dbReference>
<evidence type="ECO:0000256" key="4">
    <source>
        <dbReference type="ARBA" id="ARBA00005638"/>
    </source>
</evidence>